<evidence type="ECO:0000313" key="2">
    <source>
        <dbReference type="EMBL" id="ROR71707.1"/>
    </source>
</evidence>
<dbReference type="OrthoDB" id="122286at2"/>
<dbReference type="InterPro" id="IPR052509">
    <property type="entry name" value="Metal_resp_DNA-bind_regulator"/>
</dbReference>
<evidence type="ECO:0000313" key="3">
    <source>
        <dbReference type="Proteomes" id="UP000280668"/>
    </source>
</evidence>
<dbReference type="PANTHER" id="PTHR33169:SF14">
    <property type="entry name" value="TRANSCRIPTIONAL REGULATOR RV3488"/>
    <property type="match status" value="1"/>
</dbReference>
<dbReference type="Gene3D" id="1.10.10.10">
    <property type="entry name" value="Winged helix-like DNA-binding domain superfamily/Winged helix DNA-binding domain"/>
    <property type="match status" value="1"/>
</dbReference>
<dbReference type="InterPro" id="IPR005149">
    <property type="entry name" value="Tscrpt_reg_PadR_N"/>
</dbReference>
<dbReference type="Pfam" id="PF03551">
    <property type="entry name" value="PadR"/>
    <property type="match status" value="1"/>
</dbReference>
<reference evidence="2 3" key="1">
    <citation type="submission" date="2018-11" db="EMBL/GenBank/DDBJ databases">
        <title>Sequencing the genomes of 1000 actinobacteria strains.</title>
        <authorList>
            <person name="Klenk H.-P."/>
        </authorList>
    </citation>
    <scope>NUCLEOTIDE SEQUENCE [LARGE SCALE GENOMIC DNA]</scope>
    <source>
        <strain evidence="2 3">DSM 11294</strain>
    </source>
</reference>
<name>A0A3N2B8X4_9MICO</name>
<dbReference type="InterPro" id="IPR036388">
    <property type="entry name" value="WH-like_DNA-bd_sf"/>
</dbReference>
<dbReference type="PANTHER" id="PTHR33169">
    <property type="entry name" value="PADR-FAMILY TRANSCRIPTIONAL REGULATOR"/>
    <property type="match status" value="1"/>
</dbReference>
<dbReference type="EMBL" id="RKHK01000001">
    <property type="protein sequence ID" value="ROR71707.1"/>
    <property type="molecule type" value="Genomic_DNA"/>
</dbReference>
<sequence length="118" mass="13149">MEIDAIQEWPAQWLRGPLPLCVLRVISQHAPLHGYAITQRLEEAGLGTIKGGTLYPLLGRFERDALVTTEWVAGPHGPAKKVYSLTDLGVERLQAETERWLLFSTRTSTLITSEGEHS</sequence>
<evidence type="ECO:0000259" key="1">
    <source>
        <dbReference type="Pfam" id="PF03551"/>
    </source>
</evidence>
<dbReference type="RefSeq" id="WP_123302393.1">
    <property type="nucleotide sequence ID" value="NZ_RKHK01000001.1"/>
</dbReference>
<gene>
    <name evidence="2" type="ORF">EDD31_0044</name>
</gene>
<proteinExistence type="predicted"/>
<protein>
    <submittedName>
        <fullName evidence="2">PadR family transcriptional regulator PadR</fullName>
    </submittedName>
</protein>
<dbReference type="AlphaFoldDB" id="A0A3N2B8X4"/>
<comment type="caution">
    <text evidence="2">The sequence shown here is derived from an EMBL/GenBank/DDBJ whole genome shotgun (WGS) entry which is preliminary data.</text>
</comment>
<organism evidence="2 3">
    <name type="scientific">Bogoriella caseilytica</name>
    <dbReference type="NCBI Taxonomy" id="56055"/>
    <lineage>
        <taxon>Bacteria</taxon>
        <taxon>Bacillati</taxon>
        <taxon>Actinomycetota</taxon>
        <taxon>Actinomycetes</taxon>
        <taxon>Micrococcales</taxon>
        <taxon>Bogoriellaceae</taxon>
        <taxon>Bogoriella</taxon>
    </lineage>
</organism>
<feature type="domain" description="Transcription regulator PadR N-terminal" evidence="1">
    <location>
        <begin position="22"/>
        <end position="94"/>
    </location>
</feature>
<dbReference type="Proteomes" id="UP000280668">
    <property type="component" value="Unassembled WGS sequence"/>
</dbReference>
<keyword evidence="3" id="KW-1185">Reference proteome</keyword>
<accession>A0A3N2B8X4</accession>
<dbReference type="InterPro" id="IPR036390">
    <property type="entry name" value="WH_DNA-bd_sf"/>
</dbReference>
<dbReference type="SUPFAM" id="SSF46785">
    <property type="entry name" value="Winged helix' DNA-binding domain"/>
    <property type="match status" value="1"/>
</dbReference>